<dbReference type="AlphaFoldDB" id="A0A816FCU9"/>
<dbReference type="EMBL" id="CAJNOR010011155">
    <property type="protein sequence ID" value="CAF1659400.1"/>
    <property type="molecule type" value="Genomic_DNA"/>
</dbReference>
<name>A0A816FCU9_ADIRI</name>
<comment type="caution">
    <text evidence="1">The sequence shown here is derived from an EMBL/GenBank/DDBJ whole genome shotgun (WGS) entry which is preliminary data.</text>
</comment>
<sequence>MTNISVAIIETTLPSSFNLNLNVHDFYDEELLDKEISLCLNRYEHIETFHWKNIYKIKIDDIPTFFFSEWRCIQPYSNAKCANLRLTSIELPCLSKSAIHSNYPDVFKGIFQRLFPNVKHIVMNQAEISVCSQFNKYTLPWKTLPSLKIKCFDAADTNEDENIRNRKKNSSMKFYIE</sequence>
<proteinExistence type="predicted"/>
<dbReference type="Proteomes" id="UP000663828">
    <property type="component" value="Unassembled WGS sequence"/>
</dbReference>
<evidence type="ECO:0000313" key="2">
    <source>
        <dbReference type="Proteomes" id="UP000663828"/>
    </source>
</evidence>
<accession>A0A816FCU9</accession>
<evidence type="ECO:0000313" key="1">
    <source>
        <dbReference type="EMBL" id="CAF1659400.1"/>
    </source>
</evidence>
<gene>
    <name evidence="1" type="ORF">XAT740_LOCUS56555</name>
</gene>
<keyword evidence="2" id="KW-1185">Reference proteome</keyword>
<protein>
    <submittedName>
        <fullName evidence="1">Uncharacterized protein</fullName>
    </submittedName>
</protein>
<reference evidence="1" key="1">
    <citation type="submission" date="2021-02" db="EMBL/GenBank/DDBJ databases">
        <authorList>
            <person name="Nowell W R."/>
        </authorList>
    </citation>
    <scope>NUCLEOTIDE SEQUENCE</scope>
</reference>
<organism evidence="1 2">
    <name type="scientific">Adineta ricciae</name>
    <name type="common">Rotifer</name>
    <dbReference type="NCBI Taxonomy" id="249248"/>
    <lineage>
        <taxon>Eukaryota</taxon>
        <taxon>Metazoa</taxon>
        <taxon>Spiralia</taxon>
        <taxon>Gnathifera</taxon>
        <taxon>Rotifera</taxon>
        <taxon>Eurotatoria</taxon>
        <taxon>Bdelloidea</taxon>
        <taxon>Adinetida</taxon>
        <taxon>Adinetidae</taxon>
        <taxon>Adineta</taxon>
    </lineage>
</organism>